<accession>A0AAD9I2L8</accession>
<evidence type="ECO:0000259" key="2">
    <source>
        <dbReference type="Pfam" id="PF22980"/>
    </source>
</evidence>
<feature type="compositionally biased region" description="Basic residues" evidence="1">
    <location>
        <begin position="132"/>
        <end position="149"/>
    </location>
</feature>
<name>A0AAD9I2L8_9PEZI</name>
<dbReference type="InterPro" id="IPR054505">
    <property type="entry name" value="Myb_DNA-bind_8"/>
</dbReference>
<proteinExistence type="predicted"/>
<organism evidence="3 4">
    <name type="scientific">Phyllachora maydis</name>
    <dbReference type="NCBI Taxonomy" id="1825666"/>
    <lineage>
        <taxon>Eukaryota</taxon>
        <taxon>Fungi</taxon>
        <taxon>Dikarya</taxon>
        <taxon>Ascomycota</taxon>
        <taxon>Pezizomycotina</taxon>
        <taxon>Sordariomycetes</taxon>
        <taxon>Sordariomycetidae</taxon>
        <taxon>Phyllachorales</taxon>
        <taxon>Phyllachoraceae</taxon>
        <taxon>Phyllachora</taxon>
    </lineage>
</organism>
<feature type="domain" description="Myb-like DNA-binding" evidence="2">
    <location>
        <begin position="55"/>
        <end position="99"/>
    </location>
</feature>
<comment type="caution">
    <text evidence="3">The sequence shown here is derived from an EMBL/GenBank/DDBJ whole genome shotgun (WGS) entry which is preliminary data.</text>
</comment>
<feature type="region of interest" description="Disordered" evidence="1">
    <location>
        <begin position="103"/>
        <end position="229"/>
    </location>
</feature>
<dbReference type="AlphaFoldDB" id="A0AAD9I2L8"/>
<dbReference type="Proteomes" id="UP001217918">
    <property type="component" value="Unassembled WGS sequence"/>
</dbReference>
<gene>
    <name evidence="3" type="ORF">P8C59_003776</name>
</gene>
<keyword evidence="4" id="KW-1185">Reference proteome</keyword>
<evidence type="ECO:0000256" key="1">
    <source>
        <dbReference type="SAM" id="MobiDB-lite"/>
    </source>
</evidence>
<sequence length="229" mass="24455">MNISKQPFQHLTRQFFCSLHFHLTVSQADDIVMAPRPSAAEVAGASKMQLTSNDNELLTSLFAHAKSAPDVDWDKVGGDLGLKDGKNARQRFTRLCTKMGWSATGSGGSAGATTTDASLATPATPGDSPAKVTKRKGRVGTKGGAKAKKVMASEDDDEEEDVNMADIPETPAAKSKAKAKAAKKPAQKKEGAVKEEEQSDEDKKNFKDSDDDEEKLDSKGSPASYHDEV</sequence>
<feature type="compositionally biased region" description="Basic and acidic residues" evidence="1">
    <location>
        <begin position="187"/>
        <end position="208"/>
    </location>
</feature>
<feature type="compositionally biased region" description="Acidic residues" evidence="1">
    <location>
        <begin position="153"/>
        <end position="163"/>
    </location>
</feature>
<feature type="compositionally biased region" description="Basic residues" evidence="1">
    <location>
        <begin position="175"/>
        <end position="186"/>
    </location>
</feature>
<dbReference type="Pfam" id="PF22980">
    <property type="entry name" value="Myb_DNA-bind_8"/>
    <property type="match status" value="1"/>
</dbReference>
<protein>
    <recommendedName>
        <fullName evidence="2">Myb-like DNA-binding domain-containing protein</fullName>
    </recommendedName>
</protein>
<dbReference type="EMBL" id="JAQQPM010000003">
    <property type="protein sequence ID" value="KAK2069172.1"/>
    <property type="molecule type" value="Genomic_DNA"/>
</dbReference>
<reference evidence="3" key="1">
    <citation type="journal article" date="2023" name="Mol. Plant Microbe Interact.">
        <title>Elucidating the Obligate Nature and Biological Capacity of an Invasive Fungal Corn Pathogen.</title>
        <authorList>
            <person name="MacCready J.S."/>
            <person name="Roggenkamp E.M."/>
            <person name="Gdanetz K."/>
            <person name="Chilvers M.I."/>
        </authorList>
    </citation>
    <scope>NUCLEOTIDE SEQUENCE</scope>
    <source>
        <strain evidence="3">PM02</strain>
    </source>
</reference>
<evidence type="ECO:0000313" key="3">
    <source>
        <dbReference type="EMBL" id="KAK2069172.1"/>
    </source>
</evidence>
<evidence type="ECO:0000313" key="4">
    <source>
        <dbReference type="Proteomes" id="UP001217918"/>
    </source>
</evidence>